<evidence type="ECO:0000256" key="1">
    <source>
        <dbReference type="ARBA" id="ARBA00006594"/>
    </source>
</evidence>
<sequence>MSRSYEKLIMLLKQMFQMDQADLDFGIYRIMNYKRKEIEKFLNEDLLPQVRTQLEKYVSAKQKSLKKDLEELKKTLDETGVVYESSAKYMALKSQLESGMDLEKIEDEVYSHLTDFFSRYYNNGDFISQRRYKQGVYAIPYEGEEVKLYWANADQYYIKTAEYFRDYTFTLPDGKRVHFKLVEASTEKDNNKPPENKERRFVLYQDEPVKVENGELIIQFEYKVHESKQKDLNDEAIKKVIEIFNRGKGTYSPFLGIFTPSPTEANPKRTLLEKHLNDYTARNTFDYFIHKDLGGFLRRELDFYLKNEVMFLDDLDTEREVRIEQYITKIKVIKNIGYKIIAFLEQLENFQKKLWLKKKFVVQTDYCITLDRIDEEFYPEIAANRAQVEEWKKLFSIDELEGYSEPLTVEFLKTNPYLVLDTAFFGEEFKERLIESIDNIDEKTDGLLIKSENFQALNLLLERYKEQVKCVYIDPPYNTKSSEIMYKNNYKHSSWLSLMYDRIKISKLLLVDDFVYIIAIDETEQELLGQLINNIFPTNKKVCISIVHNPRGQQGKNISYTHEFAYFIYPSDEKKYIADISRDEIDSRNLRDSGTESDRTDAATCFYPFFVKDNKIIGVGNVPDDDFHPNSPNIIREDGVVEIWPIDDNGREKKWRYSINSVSNIFDKLEVKKGRKYLQIIFNKDTGTMKSLWADAKYDASEYGTKVIQDILGVETAALFSYPKSLYTVKDALYAGVFENNKAIILDFFAGSGTTGHAVINLNREDGSNRKYILVEMGEYFDTILKPRIQKVIYSKDWKDGKPVSREGISHMFKYMKLESYEDALNNLEIRRSEDQQMVLDLSRDLREQYILSYMLDKETEGSMSLLNVDQFANPFNYKMKIANGLETKETAVDLVETFNYLLGLVVTRIDAKKSFNTELDETSDIPGAVRLISAKDGKGEYTFKEVEGHTLLGDKVLIIWRTLTGDIAKDNAVLDAYFKKKKYNTQDFEYDRIYVNGDNNLQNMKQEGERWKVLLIEEEFKRLMFDVQDV</sequence>
<dbReference type="EMBL" id="FQUW01000011">
    <property type="protein sequence ID" value="SHE90615.1"/>
    <property type="molecule type" value="Genomic_DNA"/>
</dbReference>
<dbReference type="InterPro" id="IPR001091">
    <property type="entry name" value="RM_Methyltransferase"/>
</dbReference>
<dbReference type="GO" id="GO:0008170">
    <property type="term" value="F:N-methyltransferase activity"/>
    <property type="evidence" value="ECO:0007669"/>
    <property type="project" value="InterPro"/>
</dbReference>
<dbReference type="AlphaFoldDB" id="A0A1M4XB33"/>
<dbReference type="Proteomes" id="UP000184196">
    <property type="component" value="Unassembled WGS sequence"/>
</dbReference>
<dbReference type="Pfam" id="PF01555">
    <property type="entry name" value="N6_N4_Mtase"/>
    <property type="match status" value="1"/>
</dbReference>
<dbReference type="SUPFAM" id="SSF53335">
    <property type="entry name" value="S-adenosyl-L-methionine-dependent methyltransferases"/>
    <property type="match status" value="1"/>
</dbReference>
<evidence type="ECO:0000256" key="3">
    <source>
        <dbReference type="ARBA" id="ARBA00022679"/>
    </source>
</evidence>
<keyword evidence="4" id="KW-0680">Restriction system</keyword>
<comment type="similarity">
    <text evidence="1">Belongs to the N(4)/N(6)-methyltransferase family.</text>
</comment>
<evidence type="ECO:0000313" key="6">
    <source>
        <dbReference type="EMBL" id="SHE90615.1"/>
    </source>
</evidence>
<organism evidence="6 7">
    <name type="scientific">Desulfofundulus australicus DSM 11792</name>
    <dbReference type="NCBI Taxonomy" id="1121425"/>
    <lineage>
        <taxon>Bacteria</taxon>
        <taxon>Bacillati</taxon>
        <taxon>Bacillota</taxon>
        <taxon>Clostridia</taxon>
        <taxon>Eubacteriales</taxon>
        <taxon>Peptococcaceae</taxon>
        <taxon>Desulfofundulus</taxon>
    </lineage>
</organism>
<evidence type="ECO:0000256" key="2">
    <source>
        <dbReference type="ARBA" id="ARBA00022603"/>
    </source>
</evidence>
<dbReference type="InterPro" id="IPR029063">
    <property type="entry name" value="SAM-dependent_MTases_sf"/>
</dbReference>
<dbReference type="RefSeq" id="WP_073163702.1">
    <property type="nucleotide sequence ID" value="NZ_FQUW01000011.1"/>
</dbReference>
<dbReference type="Gene3D" id="3.40.50.150">
    <property type="entry name" value="Vaccinia Virus protein VP39"/>
    <property type="match status" value="1"/>
</dbReference>
<gene>
    <name evidence="6" type="ORF">SAMN02745218_01024</name>
</gene>
<dbReference type="GO" id="GO:0003677">
    <property type="term" value="F:DNA binding"/>
    <property type="evidence" value="ECO:0007669"/>
    <property type="project" value="InterPro"/>
</dbReference>
<dbReference type="PROSITE" id="PS00092">
    <property type="entry name" value="N6_MTASE"/>
    <property type="match status" value="1"/>
</dbReference>
<keyword evidence="2 6" id="KW-0489">Methyltransferase</keyword>
<reference evidence="7" key="1">
    <citation type="submission" date="2016-11" db="EMBL/GenBank/DDBJ databases">
        <authorList>
            <person name="Varghese N."/>
            <person name="Submissions S."/>
        </authorList>
    </citation>
    <scope>NUCLEOTIDE SEQUENCE [LARGE SCALE GENOMIC DNA]</scope>
    <source>
        <strain evidence="7">DSM 11792</strain>
    </source>
</reference>
<dbReference type="GO" id="GO:0032259">
    <property type="term" value="P:methylation"/>
    <property type="evidence" value="ECO:0007669"/>
    <property type="project" value="UniProtKB-KW"/>
</dbReference>
<keyword evidence="7" id="KW-1185">Reference proteome</keyword>
<accession>A0A1M4XB33</accession>
<dbReference type="OrthoDB" id="9800801at2"/>
<protein>
    <submittedName>
        <fullName evidence="6">Adenine-specific DNA-methyltransferase</fullName>
    </submittedName>
</protein>
<dbReference type="GO" id="GO:0009307">
    <property type="term" value="P:DNA restriction-modification system"/>
    <property type="evidence" value="ECO:0007669"/>
    <property type="project" value="UniProtKB-KW"/>
</dbReference>
<name>A0A1M4XB33_9FIRM</name>
<dbReference type="InterPro" id="IPR002052">
    <property type="entry name" value="DNA_methylase_N6_adenine_CS"/>
</dbReference>
<evidence type="ECO:0000256" key="4">
    <source>
        <dbReference type="ARBA" id="ARBA00022747"/>
    </source>
</evidence>
<keyword evidence="3 6" id="KW-0808">Transferase</keyword>
<evidence type="ECO:0000259" key="5">
    <source>
        <dbReference type="Pfam" id="PF01555"/>
    </source>
</evidence>
<feature type="domain" description="DNA methylase N-4/N-6" evidence="5">
    <location>
        <begin position="468"/>
        <end position="781"/>
    </location>
</feature>
<evidence type="ECO:0000313" key="7">
    <source>
        <dbReference type="Proteomes" id="UP000184196"/>
    </source>
</evidence>
<dbReference type="InterPro" id="IPR002941">
    <property type="entry name" value="DNA_methylase_N4/N6"/>
</dbReference>
<proteinExistence type="inferred from homology"/>
<dbReference type="PRINTS" id="PR00508">
    <property type="entry name" value="S21N4MTFRASE"/>
</dbReference>